<keyword evidence="5" id="KW-1185">Reference proteome</keyword>
<feature type="domain" description="DUF7088" evidence="3">
    <location>
        <begin position="35"/>
        <end position="144"/>
    </location>
</feature>
<evidence type="ECO:0000259" key="2">
    <source>
        <dbReference type="Pfam" id="PF09822"/>
    </source>
</evidence>
<protein>
    <submittedName>
        <fullName evidence="4">Gliding motility protein</fullName>
    </submittedName>
</protein>
<dbReference type="Pfam" id="PF09822">
    <property type="entry name" value="ABC_transp_aux"/>
    <property type="match status" value="1"/>
</dbReference>
<reference evidence="4 5" key="1">
    <citation type="submission" date="2014-10" db="EMBL/GenBank/DDBJ databases">
        <title>Pedobacter Kyungheensis.</title>
        <authorList>
            <person name="Anderson B.M."/>
            <person name="Newman J.D."/>
        </authorList>
    </citation>
    <scope>NUCLEOTIDE SEQUENCE [LARGE SCALE GENOMIC DNA]</scope>
    <source>
        <strain evidence="4 5">KACC 16221</strain>
    </source>
</reference>
<dbReference type="Pfam" id="PF23357">
    <property type="entry name" value="DUF7088"/>
    <property type="match status" value="1"/>
</dbReference>
<dbReference type="InterPro" id="IPR019863">
    <property type="entry name" value="Motility-assoc_ABC-rel_GldG"/>
</dbReference>
<evidence type="ECO:0000259" key="3">
    <source>
        <dbReference type="Pfam" id="PF23357"/>
    </source>
</evidence>
<dbReference type="Proteomes" id="UP000031246">
    <property type="component" value="Unassembled WGS sequence"/>
</dbReference>
<dbReference type="OrthoDB" id="9777219at2"/>
<comment type="caution">
    <text evidence="4">The sequence shown here is derived from an EMBL/GenBank/DDBJ whole genome shotgun (WGS) entry which is preliminary data.</text>
</comment>
<keyword evidence="1" id="KW-1133">Transmembrane helix</keyword>
<dbReference type="NCBIfam" id="TIGR03521">
    <property type="entry name" value="GldG"/>
    <property type="match status" value="1"/>
</dbReference>
<organism evidence="4 5">
    <name type="scientific">Pedobacter kyungheensis</name>
    <dbReference type="NCBI Taxonomy" id="1069985"/>
    <lineage>
        <taxon>Bacteria</taxon>
        <taxon>Pseudomonadati</taxon>
        <taxon>Bacteroidota</taxon>
        <taxon>Sphingobacteriia</taxon>
        <taxon>Sphingobacteriales</taxon>
        <taxon>Sphingobacteriaceae</taxon>
        <taxon>Pedobacter</taxon>
    </lineage>
</organism>
<dbReference type="AlphaFoldDB" id="A0A0C1D7T6"/>
<evidence type="ECO:0000313" key="5">
    <source>
        <dbReference type="Proteomes" id="UP000031246"/>
    </source>
</evidence>
<dbReference type="RefSeq" id="WP_039476648.1">
    <property type="nucleotide sequence ID" value="NZ_JSYN01000015.1"/>
</dbReference>
<dbReference type="InterPro" id="IPR019196">
    <property type="entry name" value="ABC_transp_unknown"/>
</dbReference>
<feature type="domain" description="ABC-type uncharacterised transport system" evidence="2">
    <location>
        <begin position="193"/>
        <end position="496"/>
    </location>
</feature>
<keyword evidence="1" id="KW-0472">Membrane</keyword>
<evidence type="ECO:0000256" key="1">
    <source>
        <dbReference type="SAM" id="Phobius"/>
    </source>
</evidence>
<gene>
    <name evidence="4" type="ORF">OC25_12820</name>
</gene>
<keyword evidence="1" id="KW-0812">Transmembrane</keyword>
<sequence length="561" mass="62627">MGLKNKWISAALFIAALVVLNVIGQYAFKRFDFTADKRFTLSEKTKSLLAKNDKPVIITVFLNGELPPAFKRLQSAVSDILSDYQAYSKADVKVVFVDPLAGLSQADQDTVVNNLYESGIEATNLSVKTEAGLTQKLVFPMAMMESDGKQFPVKLFQNLDTRGSYEDNINRAIENLEYIFTSSLKKVITGNNPRIGFSESNGELSDLQLNDAMHSLANSYLVGRVDLNTIDKAGLDKLKMLVIAKPTKAFTETEKYKINYFVMNGGRVLWSIDQVRAELDSLRGQSGQMATNSNLNLDDMLFMYGARVNYNIIADPANSAEIPVSTGVVGGQNQMQLMPWIYYPILLPDTTESVVKKLDGVKSEFPSTVDTIGARNIKKSYILTTSAFNKVFNTPKLFSLQMVGEQLDPRSFQSHPQNVGLMLEGNFPSVFAGRPLPAGITQPYSVENVGKAAKMIVIGDGDIFKNQVSAQNGTPFPLGYDRYSQRTFGNKALLLNIVDYFTDEDNLIALRNKEVKIRLLDKGKIKLEKTKWQLINVAAPILLLIFFAIFQHYYRKYKYAK</sequence>
<proteinExistence type="predicted"/>
<evidence type="ECO:0000313" key="4">
    <source>
        <dbReference type="EMBL" id="KIA93316.1"/>
    </source>
</evidence>
<accession>A0A0C1D7T6</accession>
<name>A0A0C1D7T6_9SPHI</name>
<dbReference type="InterPro" id="IPR055396">
    <property type="entry name" value="DUF7088"/>
</dbReference>
<feature type="transmembrane region" description="Helical" evidence="1">
    <location>
        <begin position="534"/>
        <end position="554"/>
    </location>
</feature>
<dbReference type="EMBL" id="JSYN01000015">
    <property type="protein sequence ID" value="KIA93316.1"/>
    <property type="molecule type" value="Genomic_DNA"/>
</dbReference>